<evidence type="ECO:0000313" key="1">
    <source>
        <dbReference type="EMBL" id="MEQ2235355.1"/>
    </source>
</evidence>
<protein>
    <submittedName>
        <fullName evidence="1">Uncharacterized protein</fullName>
    </submittedName>
</protein>
<evidence type="ECO:0000313" key="2">
    <source>
        <dbReference type="Proteomes" id="UP001482620"/>
    </source>
</evidence>
<gene>
    <name evidence="1" type="ORF">ILYODFUR_001470</name>
</gene>
<name>A0ABV0TSS6_9TELE</name>
<organism evidence="1 2">
    <name type="scientific">Ilyodon furcidens</name>
    <name type="common">goldbreast splitfin</name>
    <dbReference type="NCBI Taxonomy" id="33524"/>
    <lineage>
        <taxon>Eukaryota</taxon>
        <taxon>Metazoa</taxon>
        <taxon>Chordata</taxon>
        <taxon>Craniata</taxon>
        <taxon>Vertebrata</taxon>
        <taxon>Euteleostomi</taxon>
        <taxon>Actinopterygii</taxon>
        <taxon>Neopterygii</taxon>
        <taxon>Teleostei</taxon>
        <taxon>Neoteleostei</taxon>
        <taxon>Acanthomorphata</taxon>
        <taxon>Ovalentaria</taxon>
        <taxon>Atherinomorphae</taxon>
        <taxon>Cyprinodontiformes</taxon>
        <taxon>Goodeidae</taxon>
        <taxon>Ilyodon</taxon>
    </lineage>
</organism>
<sequence length="112" mass="12321">MERKLKKRPAAEEDRAAVNSAVLVPSEAALVAAPPESSTYTHTPTHPHKQVLADKVPQLSCCHSVTVSSSVWGGGWVIQTTFLFNTNIQYRLTLTLMTDIMCSETQRKPSLL</sequence>
<keyword evidence="2" id="KW-1185">Reference proteome</keyword>
<reference evidence="1 2" key="1">
    <citation type="submission" date="2021-06" db="EMBL/GenBank/DDBJ databases">
        <authorList>
            <person name="Palmer J.M."/>
        </authorList>
    </citation>
    <scope>NUCLEOTIDE SEQUENCE [LARGE SCALE GENOMIC DNA]</scope>
    <source>
        <strain evidence="2">if_2019</strain>
        <tissue evidence="1">Muscle</tissue>
    </source>
</reference>
<accession>A0ABV0TSS6</accession>
<dbReference type="Proteomes" id="UP001482620">
    <property type="component" value="Unassembled WGS sequence"/>
</dbReference>
<proteinExistence type="predicted"/>
<comment type="caution">
    <text evidence="1">The sequence shown here is derived from an EMBL/GenBank/DDBJ whole genome shotgun (WGS) entry which is preliminary data.</text>
</comment>
<dbReference type="EMBL" id="JAHRIQ010046405">
    <property type="protein sequence ID" value="MEQ2235355.1"/>
    <property type="molecule type" value="Genomic_DNA"/>
</dbReference>